<dbReference type="Pfam" id="PF14765">
    <property type="entry name" value="PS-DH"/>
    <property type="match status" value="1"/>
</dbReference>
<dbReference type="InterPro" id="IPR042104">
    <property type="entry name" value="PKS_dehydratase_sf"/>
</dbReference>
<dbReference type="RefSeq" id="WP_189214089.1">
    <property type="nucleotide sequence ID" value="NZ_BMRB01000009.1"/>
</dbReference>
<keyword evidence="3" id="KW-1185">Reference proteome</keyword>
<dbReference type="InterPro" id="IPR049551">
    <property type="entry name" value="PKS_DH_C"/>
</dbReference>
<gene>
    <name evidence="2" type="ORF">GCM10010171_61250</name>
</gene>
<dbReference type="Proteomes" id="UP000660680">
    <property type="component" value="Unassembled WGS sequence"/>
</dbReference>
<dbReference type="EMBL" id="BMRB01000009">
    <property type="protein sequence ID" value="GGS57968.1"/>
    <property type="molecule type" value="Genomic_DNA"/>
</dbReference>
<dbReference type="Gene3D" id="3.10.129.110">
    <property type="entry name" value="Polyketide synthase dehydratase"/>
    <property type="match status" value="1"/>
</dbReference>
<comment type="caution">
    <text evidence="2">The sequence shown here is derived from an EMBL/GenBank/DDBJ whole genome shotgun (WGS) entry which is preliminary data.</text>
</comment>
<feature type="domain" description="Polyketide synthase dehydratase" evidence="1">
    <location>
        <begin position="146"/>
        <end position="224"/>
    </location>
</feature>
<accession>A0A918GSE9</accession>
<reference evidence="2" key="2">
    <citation type="submission" date="2020-09" db="EMBL/GenBank/DDBJ databases">
        <authorList>
            <person name="Sun Q."/>
            <person name="Ohkuma M."/>
        </authorList>
    </citation>
    <scope>NUCLEOTIDE SEQUENCE</scope>
    <source>
        <strain evidence="2">JCM 3276</strain>
    </source>
</reference>
<evidence type="ECO:0000313" key="3">
    <source>
        <dbReference type="Proteomes" id="UP000660680"/>
    </source>
</evidence>
<name>A0A918GSE9_9PSEU</name>
<reference evidence="2" key="1">
    <citation type="journal article" date="2014" name="Int. J. Syst. Evol. Microbiol.">
        <title>Complete genome sequence of Corynebacterium casei LMG S-19264T (=DSM 44701T), isolated from a smear-ripened cheese.</title>
        <authorList>
            <consortium name="US DOE Joint Genome Institute (JGI-PGF)"/>
            <person name="Walter F."/>
            <person name="Albersmeier A."/>
            <person name="Kalinowski J."/>
            <person name="Ruckert C."/>
        </authorList>
    </citation>
    <scope>NUCLEOTIDE SEQUENCE</scope>
    <source>
        <strain evidence="2">JCM 3276</strain>
    </source>
</reference>
<evidence type="ECO:0000313" key="2">
    <source>
        <dbReference type="EMBL" id="GGS57968.1"/>
    </source>
</evidence>
<organism evidence="2 3">
    <name type="scientific">Actinokineospora fastidiosa</name>
    <dbReference type="NCBI Taxonomy" id="1816"/>
    <lineage>
        <taxon>Bacteria</taxon>
        <taxon>Bacillati</taxon>
        <taxon>Actinomycetota</taxon>
        <taxon>Actinomycetes</taxon>
        <taxon>Pseudonocardiales</taxon>
        <taxon>Pseudonocardiaceae</taxon>
        <taxon>Actinokineospora</taxon>
    </lineage>
</organism>
<sequence>MGNDLIATRTVPPSRSADHVLVHRPGVERVVETELPTGLPVGPAVAALARTASALRPGVPVLADVDFVRPLETTVVRLTGQVRDGTVDLAVRAGDTEMIRAQARFPCPDLPERPPTDALALPPHPVEAGLAYRKTGARHAVADVETRDAVLRAIRCCVPDATLVPLRIERLYPARHTGPLVVDARERSQDGDTHVFDVDLLDPAGAVVERWEGLTVRAVRDRDPSAPWHPLLIGGYLERALEKRLGGRRAIAVEPDPPVGDRRAQTDLAASRALGRPVRVRHRPDGKPEIDGASITASHGAGVTMVAVGAGRLGCDVETVLDRDARTWADLLGRAQVPVRDLVAAEAGESAAAASTRVWSALECLRKTGSVTQALTVDRVEPGGWVVLSAGDSRIATWVTTIADLTAPVVFAVLSGEE</sequence>
<protein>
    <recommendedName>
        <fullName evidence="1">Polyketide synthase dehydratase domain-containing protein</fullName>
    </recommendedName>
</protein>
<proteinExistence type="predicted"/>
<evidence type="ECO:0000259" key="1">
    <source>
        <dbReference type="Pfam" id="PF14765"/>
    </source>
</evidence>
<dbReference type="AlphaFoldDB" id="A0A918GSE9"/>